<evidence type="ECO:0000256" key="4">
    <source>
        <dbReference type="ARBA" id="ARBA00022630"/>
    </source>
</evidence>
<feature type="domain" description="ETF-QO/FixX C-terminal" evidence="15">
    <location>
        <begin position="441"/>
        <end position="542"/>
    </location>
</feature>
<keyword evidence="6 14" id="KW-0274">FAD</keyword>
<dbReference type="Pfam" id="PF05187">
    <property type="entry name" value="Fer4_ETF_QO"/>
    <property type="match status" value="1"/>
</dbReference>
<dbReference type="GO" id="GO:0051539">
    <property type="term" value="F:4 iron, 4 sulfur cluster binding"/>
    <property type="evidence" value="ECO:0007669"/>
    <property type="project" value="UniProtKB-UniRule"/>
</dbReference>
<dbReference type="GO" id="GO:0004174">
    <property type="term" value="F:electron-transferring-flavoprotein dehydrogenase activity"/>
    <property type="evidence" value="ECO:0007669"/>
    <property type="project" value="UniProtKB-UniRule"/>
</dbReference>
<evidence type="ECO:0000259" key="16">
    <source>
        <dbReference type="Pfam" id="PF21162"/>
    </source>
</evidence>
<accession>A0A067Z459</accession>
<dbReference type="Pfam" id="PF21162">
    <property type="entry name" value="ETFQO_UQ-bd"/>
    <property type="match status" value="1"/>
</dbReference>
<organism evidence="17 18">
    <name type="scientific">Gluconobacter oxydans DSM 3504</name>
    <dbReference type="NCBI Taxonomy" id="1288313"/>
    <lineage>
        <taxon>Bacteria</taxon>
        <taxon>Pseudomonadati</taxon>
        <taxon>Pseudomonadota</taxon>
        <taxon>Alphaproteobacteria</taxon>
        <taxon>Acetobacterales</taxon>
        <taxon>Acetobacteraceae</taxon>
        <taxon>Gluconobacter</taxon>
    </lineage>
</organism>
<dbReference type="AlphaFoldDB" id="A0A067Z459"/>
<evidence type="ECO:0000256" key="12">
    <source>
        <dbReference type="ARBA" id="ARBA00023075"/>
    </source>
</evidence>
<keyword evidence="5 14" id="KW-0479">Metal-binding</keyword>
<dbReference type="InterPro" id="IPR049398">
    <property type="entry name" value="ETF-QO/FixC_UQ-bd"/>
</dbReference>
<dbReference type="GO" id="GO:0046872">
    <property type="term" value="F:metal ion binding"/>
    <property type="evidence" value="ECO:0007669"/>
    <property type="project" value="UniProtKB-KW"/>
</dbReference>
<evidence type="ECO:0000313" key="17">
    <source>
        <dbReference type="EMBL" id="AHK70862.1"/>
    </source>
</evidence>
<keyword evidence="9 14" id="KW-0560">Oxidoreductase</keyword>
<evidence type="ECO:0000256" key="8">
    <source>
        <dbReference type="ARBA" id="ARBA00022982"/>
    </source>
</evidence>
<reference evidence="17 18" key="1">
    <citation type="journal article" date="2015" name="Appl. Microbiol. Biotechnol.">
        <title>The consequence of an additional NADH dehydrogenase paralog on the growth of Gluconobacter oxydans DSM3504.</title>
        <authorList>
            <person name="Kostner D."/>
            <person name="Luchterhand B."/>
            <person name="Junker A."/>
            <person name="Volland S."/>
            <person name="Daniel R."/>
            <person name="Buchs J."/>
            <person name="Liebl W."/>
            <person name="Ehrenreich A."/>
        </authorList>
    </citation>
    <scope>NUCLEOTIDE SEQUENCE [LARGE SCALE GENOMIC DNA]</scope>
    <source>
        <strain evidence="17">DSM 3504</strain>
    </source>
</reference>
<dbReference type="HOGENOM" id="CLU_009667_4_1_5"/>
<evidence type="ECO:0000259" key="15">
    <source>
        <dbReference type="Pfam" id="PF05187"/>
    </source>
</evidence>
<dbReference type="SUPFAM" id="SSF51905">
    <property type="entry name" value="FAD/NAD(P)-binding domain"/>
    <property type="match status" value="1"/>
</dbReference>
<dbReference type="KEGG" id="goy:GLS_c09520"/>
<evidence type="ECO:0000256" key="3">
    <source>
        <dbReference type="ARBA" id="ARBA00022448"/>
    </source>
</evidence>
<dbReference type="InterPro" id="IPR036188">
    <property type="entry name" value="FAD/NAD-bd_sf"/>
</dbReference>
<dbReference type="EC" id="1.5.5.1" evidence="14"/>
<evidence type="ECO:0000256" key="2">
    <source>
        <dbReference type="ARBA" id="ARBA00004370"/>
    </source>
</evidence>
<keyword evidence="4 14" id="KW-0285">Flavoprotein</keyword>
<evidence type="ECO:0000256" key="10">
    <source>
        <dbReference type="ARBA" id="ARBA00023004"/>
    </source>
</evidence>
<keyword evidence="7" id="KW-0809">Transit peptide</keyword>
<sequence length="546" mass="60579">MTQIEREEMEFDVVVVGGGPAGLSAAIRLKQLMPDAGICLIEKGSEIGAHIVSGAVIEPRTLDELLPNWRDLDAPLRTQVTEERMLFLTETRSFEVPYLDRVMPQMANHGNYVVSLGEVCRWLGEQAEALGVEIYPGFSGAELFIEDNRVAGVITGDMGIERNGEHGPNFTPGMILRAKQTILTEGARGSLTGHAMKRFGLRKGVDPQTYGLGVKEVWEIPAEKHRPGLVQHSFGWPLDDHTYGGAWLYHFGENLVSFGFVTGLDYANTYLSPFEEMQRTKLHPAFREHFEGGKRLIYGARALSEGGFQSIPRLTFPGGVLAGDSAGFLNVPKIKGTHTAMKSGMIAAEAVAEALEKNKKEAASMTARVRQSWLWSELRDVRNIRPAFAKWGMKLGAIYAGIDSMILRGRAPWTLHHPHADNETLRPASLCKKIEYPKPDGKITFDRVSSVFLSGTNHEENQPVHLKLRNEAIWRTVNHDVFDSPESRYCPAGVYEQEQTGENAWQLRINAQNCVHCKTCDIKDPTQNIEWCTPEGGGGPNYPVGM</sequence>
<evidence type="ECO:0000256" key="11">
    <source>
        <dbReference type="ARBA" id="ARBA00023014"/>
    </source>
</evidence>
<dbReference type="Gene3D" id="3.50.50.60">
    <property type="entry name" value="FAD/NAD(P)-binding domain"/>
    <property type="match status" value="1"/>
</dbReference>
<evidence type="ECO:0000256" key="1">
    <source>
        <dbReference type="ARBA" id="ARBA00001974"/>
    </source>
</evidence>
<comment type="cofactor">
    <cofactor evidence="1 14">
        <name>FAD</name>
        <dbReference type="ChEBI" id="CHEBI:57692"/>
    </cofactor>
</comment>
<evidence type="ECO:0000256" key="7">
    <source>
        <dbReference type="ARBA" id="ARBA00022946"/>
    </source>
</evidence>
<dbReference type="InterPro" id="IPR040156">
    <property type="entry name" value="ETF-QO"/>
</dbReference>
<dbReference type="SUPFAM" id="SSF54862">
    <property type="entry name" value="4Fe-4S ferredoxins"/>
    <property type="match status" value="1"/>
</dbReference>
<evidence type="ECO:0000256" key="5">
    <source>
        <dbReference type="ARBA" id="ARBA00022723"/>
    </source>
</evidence>
<keyword evidence="11 14" id="KW-0411">Iron-sulfur</keyword>
<protein>
    <recommendedName>
        <fullName evidence="14">Electron transfer flavoprotein-ubiquinone oxidoreductase</fullName>
        <shortName evidence="14">ETF-QO</shortName>
        <ecNumber evidence="14">1.5.5.1</ecNumber>
    </recommendedName>
</protein>
<evidence type="ECO:0000256" key="9">
    <source>
        <dbReference type="ARBA" id="ARBA00023002"/>
    </source>
</evidence>
<keyword evidence="12 14" id="KW-0830">Ubiquinone</keyword>
<evidence type="ECO:0000256" key="6">
    <source>
        <dbReference type="ARBA" id="ARBA00022827"/>
    </source>
</evidence>
<comment type="cofactor">
    <cofactor evidence="14">
        <name>[4Fe-4S] cluster</name>
        <dbReference type="ChEBI" id="CHEBI:49883"/>
    </cofactor>
    <text evidence="14">Binds 1 [4Fe-4S] cluster.</text>
</comment>
<feature type="domain" description="ETF-QO/FixC ubiquinone-binding" evidence="16">
    <location>
        <begin position="210"/>
        <end position="303"/>
    </location>
</feature>
<dbReference type="Gene3D" id="3.30.9.90">
    <property type="match status" value="1"/>
</dbReference>
<keyword evidence="8 14" id="KW-0249">Electron transport</keyword>
<comment type="subcellular location">
    <subcellularLocation>
        <location evidence="2">Membrane</location>
    </subcellularLocation>
</comment>
<comment type="catalytic activity">
    <reaction evidence="14">
        <text>a ubiquinone + reduced [electron-transfer flavoprotein] = a ubiquinol + oxidized [electron-transfer flavoprotein] + H(+)</text>
        <dbReference type="Rhea" id="RHEA:24052"/>
        <dbReference type="Rhea" id="RHEA-COMP:9565"/>
        <dbReference type="Rhea" id="RHEA-COMP:9566"/>
        <dbReference type="Rhea" id="RHEA-COMP:10685"/>
        <dbReference type="Rhea" id="RHEA-COMP:10686"/>
        <dbReference type="ChEBI" id="CHEBI:15378"/>
        <dbReference type="ChEBI" id="CHEBI:16389"/>
        <dbReference type="ChEBI" id="CHEBI:17976"/>
        <dbReference type="ChEBI" id="CHEBI:57692"/>
        <dbReference type="ChEBI" id="CHEBI:58307"/>
        <dbReference type="EC" id="1.5.5.1"/>
    </reaction>
</comment>
<dbReference type="Proteomes" id="UP000031656">
    <property type="component" value="Chromosome"/>
</dbReference>
<dbReference type="EMBL" id="CP004373">
    <property type="protein sequence ID" value="AHK70862.1"/>
    <property type="molecule type" value="Genomic_DNA"/>
</dbReference>
<keyword evidence="3 14" id="KW-0813">Transport</keyword>
<evidence type="ECO:0000256" key="13">
    <source>
        <dbReference type="ARBA" id="ARBA00023136"/>
    </source>
</evidence>
<evidence type="ECO:0000256" key="14">
    <source>
        <dbReference type="RuleBase" id="RU366068"/>
    </source>
</evidence>
<dbReference type="PANTHER" id="PTHR10617:SF107">
    <property type="entry name" value="ELECTRON TRANSFER FLAVOPROTEIN-UBIQUINONE OXIDOREDUCTASE, MITOCHONDRIAL"/>
    <property type="match status" value="1"/>
</dbReference>
<comment type="function">
    <text evidence="14">Accepts electrons from ETF and reduces ubiquinone.</text>
</comment>
<dbReference type="Gene3D" id="3.30.70.20">
    <property type="match status" value="1"/>
</dbReference>
<dbReference type="SUPFAM" id="SSF54373">
    <property type="entry name" value="FAD-linked reductases, C-terminal domain"/>
    <property type="match status" value="1"/>
</dbReference>
<dbReference type="PANTHER" id="PTHR10617">
    <property type="entry name" value="ELECTRON TRANSFER FLAVOPROTEIN-UBIQUINONE OXIDOREDUCTASE"/>
    <property type="match status" value="1"/>
</dbReference>
<evidence type="ECO:0000313" key="18">
    <source>
        <dbReference type="Proteomes" id="UP000031656"/>
    </source>
</evidence>
<keyword evidence="13" id="KW-0472">Membrane</keyword>
<proteinExistence type="predicted"/>
<dbReference type="GeneID" id="56905184"/>
<name>A0A067Z459_GLUOY</name>
<dbReference type="RefSeq" id="WP_041111421.1">
    <property type="nucleotide sequence ID" value="NZ_CP004373.1"/>
</dbReference>
<dbReference type="GO" id="GO:0016020">
    <property type="term" value="C:membrane"/>
    <property type="evidence" value="ECO:0007669"/>
    <property type="project" value="UniProtKB-SubCell"/>
</dbReference>
<gene>
    <name evidence="17" type="ORF">GLS_c09520</name>
</gene>
<dbReference type="Pfam" id="PF13450">
    <property type="entry name" value="NAD_binding_8"/>
    <property type="match status" value="1"/>
</dbReference>
<keyword evidence="10 14" id="KW-0408">Iron</keyword>
<dbReference type="FunFam" id="3.30.70.20:FF:000015">
    <property type="entry name" value="Electron transfer flavoprotein-ubiquinone oxidoreductase"/>
    <property type="match status" value="1"/>
</dbReference>
<dbReference type="InterPro" id="IPR007859">
    <property type="entry name" value="ETF-QO/FixX_C"/>
</dbReference>